<gene>
    <name evidence="2" type="ORF">UFOPK1693_00177</name>
</gene>
<reference evidence="2" key="1">
    <citation type="submission" date="2020-05" db="EMBL/GenBank/DDBJ databases">
        <authorList>
            <person name="Chiriac C."/>
            <person name="Salcher M."/>
            <person name="Ghai R."/>
            <person name="Kavagutti S V."/>
        </authorList>
    </citation>
    <scope>NUCLEOTIDE SEQUENCE</scope>
</reference>
<name>A0A6J6DJE2_9ZZZZ</name>
<dbReference type="AlphaFoldDB" id="A0A6J6DJE2"/>
<feature type="transmembrane region" description="Helical" evidence="1">
    <location>
        <begin position="17"/>
        <end position="38"/>
    </location>
</feature>
<dbReference type="EMBL" id="CAEZTO010000001">
    <property type="protein sequence ID" value="CAB4563185.1"/>
    <property type="molecule type" value="Genomic_DNA"/>
</dbReference>
<accession>A0A6J6DJE2</accession>
<protein>
    <submittedName>
        <fullName evidence="2">Unannotated protein</fullName>
    </submittedName>
</protein>
<keyword evidence="1" id="KW-0812">Transmembrane</keyword>
<keyword evidence="1" id="KW-0472">Membrane</keyword>
<evidence type="ECO:0000256" key="1">
    <source>
        <dbReference type="SAM" id="Phobius"/>
    </source>
</evidence>
<sequence>MTEAELIHEFQRNRLHIILAQLAPTGLLAFAAIATPTIAQSEPFIIHAFALILLASGILGALAEYSAAAQAQAVIDDLKSLPGSSALRSKVISFRPWLEVVKYVTPAIFIGIFLAILAALYL</sequence>
<feature type="transmembrane region" description="Helical" evidence="1">
    <location>
        <begin position="100"/>
        <end position="121"/>
    </location>
</feature>
<proteinExistence type="predicted"/>
<evidence type="ECO:0000313" key="2">
    <source>
        <dbReference type="EMBL" id="CAB4563185.1"/>
    </source>
</evidence>
<organism evidence="2">
    <name type="scientific">freshwater metagenome</name>
    <dbReference type="NCBI Taxonomy" id="449393"/>
    <lineage>
        <taxon>unclassified sequences</taxon>
        <taxon>metagenomes</taxon>
        <taxon>ecological metagenomes</taxon>
    </lineage>
</organism>
<keyword evidence="1" id="KW-1133">Transmembrane helix</keyword>
<feature type="transmembrane region" description="Helical" evidence="1">
    <location>
        <begin position="44"/>
        <end position="63"/>
    </location>
</feature>